<gene>
    <name evidence="2" type="ORF">OCBIM_22014917mg</name>
</gene>
<organism evidence="2">
    <name type="scientific">Octopus bimaculoides</name>
    <name type="common">California two-spotted octopus</name>
    <dbReference type="NCBI Taxonomy" id="37653"/>
    <lineage>
        <taxon>Eukaryota</taxon>
        <taxon>Metazoa</taxon>
        <taxon>Spiralia</taxon>
        <taxon>Lophotrochozoa</taxon>
        <taxon>Mollusca</taxon>
        <taxon>Cephalopoda</taxon>
        <taxon>Coleoidea</taxon>
        <taxon>Octopodiformes</taxon>
        <taxon>Octopoda</taxon>
        <taxon>Incirrata</taxon>
        <taxon>Octopodidae</taxon>
        <taxon>Octopus</taxon>
    </lineage>
</organism>
<feature type="signal peptide" evidence="1">
    <location>
        <begin position="1"/>
        <end position="32"/>
    </location>
</feature>
<sequence>MLFLTFFSKNYNCISKSCFFILLHLLVHPTRGTMENSTDQTFGNMWRRKIQDLPLL</sequence>
<evidence type="ECO:0000313" key="2">
    <source>
        <dbReference type="EMBL" id="KOF88452.1"/>
    </source>
</evidence>
<protein>
    <submittedName>
        <fullName evidence="2">Uncharacterized protein</fullName>
    </submittedName>
</protein>
<name>A0A0L8HGT8_OCTBM</name>
<proteinExistence type="predicted"/>
<evidence type="ECO:0000256" key="1">
    <source>
        <dbReference type="SAM" id="SignalP"/>
    </source>
</evidence>
<reference evidence="2" key="1">
    <citation type="submission" date="2015-07" db="EMBL/GenBank/DDBJ databases">
        <title>MeaNS - Measles Nucleotide Surveillance Program.</title>
        <authorList>
            <person name="Tran T."/>
            <person name="Druce J."/>
        </authorList>
    </citation>
    <scope>NUCLEOTIDE SEQUENCE</scope>
    <source>
        <strain evidence="2">UCB-OBI-ISO-001</strain>
        <tissue evidence="2">Gonad</tissue>
    </source>
</reference>
<keyword evidence="1" id="KW-0732">Signal</keyword>
<accession>A0A0L8HGT8</accession>
<dbReference type="EMBL" id="KQ418187">
    <property type="protein sequence ID" value="KOF88452.1"/>
    <property type="molecule type" value="Genomic_DNA"/>
</dbReference>
<dbReference type="AlphaFoldDB" id="A0A0L8HGT8"/>
<feature type="chain" id="PRO_5005583767" evidence="1">
    <location>
        <begin position="33"/>
        <end position="56"/>
    </location>
</feature>